<evidence type="ECO:0000313" key="2">
    <source>
        <dbReference type="EMBL" id="PYI69910.1"/>
    </source>
</evidence>
<reference evidence="2 3" key="1">
    <citation type="submission" date="2018-05" db="EMBL/GenBank/DDBJ databases">
        <title>Genetic diversity of glacier-inhabiting Cryobacterium bacteria in China and description of Cryobacterium mengkeensis sp. nov. and Arthrobacter glacialis sp. nov.</title>
        <authorList>
            <person name="Liu Q."/>
            <person name="Xin Y.-H."/>
        </authorList>
    </citation>
    <scope>NUCLEOTIDE SEQUENCE [LARGE SCALE GENOMIC DNA]</scope>
    <source>
        <strain evidence="2 3">LI2</strain>
    </source>
</reference>
<feature type="transmembrane region" description="Helical" evidence="1">
    <location>
        <begin position="100"/>
        <end position="120"/>
    </location>
</feature>
<feature type="transmembrane region" description="Helical" evidence="1">
    <location>
        <begin position="167"/>
        <end position="186"/>
    </location>
</feature>
<feature type="transmembrane region" description="Helical" evidence="1">
    <location>
        <begin position="223"/>
        <end position="247"/>
    </location>
</feature>
<dbReference type="EMBL" id="QJVD01000001">
    <property type="protein sequence ID" value="PYI69910.1"/>
    <property type="molecule type" value="Genomic_DNA"/>
</dbReference>
<protein>
    <recommendedName>
        <fullName evidence="4">Membrane-anchored protein</fullName>
    </recommendedName>
</protein>
<dbReference type="InterPro" id="IPR007136">
    <property type="entry name" value="DUF347"/>
</dbReference>
<keyword evidence="3" id="KW-1185">Reference proteome</keyword>
<name>A0A2V5LPD4_9MICC</name>
<evidence type="ECO:0000256" key="1">
    <source>
        <dbReference type="SAM" id="Phobius"/>
    </source>
</evidence>
<dbReference type="Pfam" id="PF03988">
    <property type="entry name" value="DUF347"/>
    <property type="match status" value="4"/>
</dbReference>
<keyword evidence="1" id="KW-0812">Transmembrane</keyword>
<evidence type="ECO:0008006" key="4">
    <source>
        <dbReference type="Google" id="ProtNLM"/>
    </source>
</evidence>
<comment type="caution">
    <text evidence="2">The sequence shown here is derived from an EMBL/GenBank/DDBJ whole genome shotgun (WGS) entry which is preliminary data.</text>
</comment>
<evidence type="ECO:0000313" key="3">
    <source>
        <dbReference type="Proteomes" id="UP000247832"/>
    </source>
</evidence>
<keyword evidence="1" id="KW-0472">Membrane</keyword>
<gene>
    <name evidence="2" type="ORF">CVV68_00625</name>
</gene>
<keyword evidence="1" id="KW-1133">Transmembrane helix</keyword>
<dbReference type="Proteomes" id="UP000247832">
    <property type="component" value="Unassembled WGS sequence"/>
</dbReference>
<feature type="transmembrane region" description="Helical" evidence="1">
    <location>
        <begin position="75"/>
        <end position="94"/>
    </location>
</feature>
<proteinExistence type="predicted"/>
<accession>A0A2V5LPD4</accession>
<feature type="transmembrane region" description="Helical" evidence="1">
    <location>
        <begin position="193"/>
        <end position="211"/>
    </location>
</feature>
<feature type="transmembrane region" description="Helical" evidence="1">
    <location>
        <begin position="49"/>
        <end position="68"/>
    </location>
</feature>
<dbReference type="AlphaFoldDB" id="A0A2V5LPD4"/>
<dbReference type="OrthoDB" id="9794709at2"/>
<feature type="transmembrane region" description="Helical" evidence="1">
    <location>
        <begin position="140"/>
        <end position="161"/>
    </location>
</feature>
<feature type="transmembrane region" description="Helical" evidence="1">
    <location>
        <begin position="12"/>
        <end position="29"/>
    </location>
</feature>
<organism evidence="2 3">
    <name type="scientific">Arthrobacter livingstonensis</name>
    <dbReference type="NCBI Taxonomy" id="670078"/>
    <lineage>
        <taxon>Bacteria</taxon>
        <taxon>Bacillati</taxon>
        <taxon>Actinomycetota</taxon>
        <taxon>Actinomycetes</taxon>
        <taxon>Micrococcales</taxon>
        <taxon>Micrococcaceae</taxon>
        <taxon>Arthrobacter</taxon>
    </lineage>
</organism>
<sequence length="260" mass="27968">MPAATRTRARALVSKVPEITALFWIIKVLTTGMGETTSDYLAHTLDPVVAVAIGSVCFAAALVLQFSVKRYIPWVYWLAVAMVSVFGTMAADVLHVGLGVPYLVSTIFYAVVLAAVFFLWHRTEKTLSIHSIHTPRREVFYWAAVLSTFALGTAAGDLTAVTLKLGYLGSGVLFAVVIAVPALAYWKFGLKAISAFWAAYIVTRPLGASFADWMGVSHERGGLGWGTAQVSIGWAVAIILLVAVLAARQRRAKAPAAVNR</sequence>